<comment type="caution">
    <text evidence="2">The sequence shown here is derived from an EMBL/GenBank/DDBJ whole genome shotgun (WGS) entry which is preliminary data.</text>
</comment>
<keyword evidence="3" id="KW-1185">Reference proteome</keyword>
<keyword evidence="1" id="KW-0812">Transmembrane</keyword>
<name>A0A2U1KLQ4_ARTAN</name>
<keyword evidence="1" id="KW-0472">Membrane</keyword>
<sequence>MYKSVMQVQNAFWGTKLFMNNGKESIMNNDLEDIDAFIKSLLSRPDNEQSANTASKMSTASKFSTHEEFVYKYPYRNIDELLELQQAYCSFRSFYWLILLLMGEVSIIVAIVILIHEEEGWWYLGCRKCNKKVVSGDELMDLEREDTSAPKKGTNGFFTEPVTFRVRVLSQVIHVHPSIIRFYIQCRVQDETGTASLVLFEKDVKSISDGTSAYQLLATQERNSKLDEFPANFDCILGNKYAFKINMDEWQSKKLLPSWTVKKMSGDPKIINVLIPMITQSKVHQTSIAQNTIGSWTMFLCMLTSDAAVKDKNISPLDLAYVTDDNGTSCELLKFEKHYK</sequence>
<gene>
    <name evidence="2" type="ORF">CTI12_AA590240</name>
</gene>
<organism evidence="2 3">
    <name type="scientific">Artemisia annua</name>
    <name type="common">Sweet wormwood</name>
    <dbReference type="NCBI Taxonomy" id="35608"/>
    <lineage>
        <taxon>Eukaryota</taxon>
        <taxon>Viridiplantae</taxon>
        <taxon>Streptophyta</taxon>
        <taxon>Embryophyta</taxon>
        <taxon>Tracheophyta</taxon>
        <taxon>Spermatophyta</taxon>
        <taxon>Magnoliopsida</taxon>
        <taxon>eudicotyledons</taxon>
        <taxon>Gunneridae</taxon>
        <taxon>Pentapetalae</taxon>
        <taxon>asterids</taxon>
        <taxon>campanulids</taxon>
        <taxon>Asterales</taxon>
        <taxon>Asteraceae</taxon>
        <taxon>Asteroideae</taxon>
        <taxon>Anthemideae</taxon>
        <taxon>Artemisiinae</taxon>
        <taxon>Artemisia</taxon>
    </lineage>
</organism>
<dbReference type="AlphaFoldDB" id="A0A2U1KLQ4"/>
<evidence type="ECO:0000313" key="3">
    <source>
        <dbReference type="Proteomes" id="UP000245207"/>
    </source>
</evidence>
<evidence type="ECO:0000256" key="1">
    <source>
        <dbReference type="SAM" id="Phobius"/>
    </source>
</evidence>
<dbReference type="Proteomes" id="UP000245207">
    <property type="component" value="Unassembled WGS sequence"/>
</dbReference>
<dbReference type="InterPro" id="IPR012340">
    <property type="entry name" value="NA-bd_OB-fold"/>
</dbReference>
<accession>A0A2U1KLQ4</accession>
<protein>
    <submittedName>
        <fullName evidence="2">Nucleic acid-binding, OB-fold protein</fullName>
    </submittedName>
</protein>
<dbReference type="Gene3D" id="2.40.50.140">
    <property type="entry name" value="Nucleic acid-binding proteins"/>
    <property type="match status" value="1"/>
</dbReference>
<feature type="transmembrane region" description="Helical" evidence="1">
    <location>
        <begin position="94"/>
        <end position="115"/>
    </location>
</feature>
<reference evidence="2 3" key="1">
    <citation type="journal article" date="2018" name="Mol. Plant">
        <title>The genome of Artemisia annua provides insight into the evolution of Asteraceae family and artemisinin biosynthesis.</title>
        <authorList>
            <person name="Shen Q."/>
            <person name="Zhang L."/>
            <person name="Liao Z."/>
            <person name="Wang S."/>
            <person name="Yan T."/>
            <person name="Shi P."/>
            <person name="Liu M."/>
            <person name="Fu X."/>
            <person name="Pan Q."/>
            <person name="Wang Y."/>
            <person name="Lv Z."/>
            <person name="Lu X."/>
            <person name="Zhang F."/>
            <person name="Jiang W."/>
            <person name="Ma Y."/>
            <person name="Chen M."/>
            <person name="Hao X."/>
            <person name="Li L."/>
            <person name="Tang Y."/>
            <person name="Lv G."/>
            <person name="Zhou Y."/>
            <person name="Sun X."/>
            <person name="Brodelius P.E."/>
            <person name="Rose J.K.C."/>
            <person name="Tang K."/>
        </authorList>
    </citation>
    <scope>NUCLEOTIDE SEQUENCE [LARGE SCALE GENOMIC DNA]</scope>
    <source>
        <strain evidence="3">cv. Huhao1</strain>
        <tissue evidence="2">Leaf</tissue>
    </source>
</reference>
<dbReference type="EMBL" id="PKPP01016454">
    <property type="protein sequence ID" value="PWA37706.1"/>
    <property type="molecule type" value="Genomic_DNA"/>
</dbReference>
<dbReference type="SUPFAM" id="SSF50249">
    <property type="entry name" value="Nucleic acid-binding proteins"/>
    <property type="match status" value="1"/>
</dbReference>
<keyword evidence="1" id="KW-1133">Transmembrane helix</keyword>
<proteinExistence type="predicted"/>
<evidence type="ECO:0000313" key="2">
    <source>
        <dbReference type="EMBL" id="PWA37706.1"/>
    </source>
</evidence>